<reference evidence="1 2" key="1">
    <citation type="journal article" date="2020" name="mSystems">
        <title>Defining Genomic and Predicted Metabolic Features of the Acetobacterium Genus.</title>
        <authorList>
            <person name="Ross D.E."/>
            <person name="Marshall C.W."/>
            <person name="Gulliver D."/>
            <person name="May H.D."/>
            <person name="Norman R.S."/>
        </authorList>
    </citation>
    <scope>NUCLEOTIDE SEQUENCE [LARGE SCALE GENOMIC DNA]</scope>
    <source>
        <strain evidence="1 2">DSM 8238</strain>
    </source>
</reference>
<sequence>MDYPIDYFDGIIDSATIYSNTYSAIVEMYDRCYNVLKKNGGLFTSCFTKYTDGFGTGTQIEDNTYRDLIKGRLSGRGIVHFFTDKELFDVLTKCGFINIHIDTMTYTDNGTKVEMLLAQAEK</sequence>
<protein>
    <recommendedName>
        <fullName evidence="3">Methyltransferase domain-containing protein</fullName>
    </recommendedName>
</protein>
<organism evidence="1 2">
    <name type="scientific">Acetobacterium fimetarium</name>
    <dbReference type="NCBI Taxonomy" id="52691"/>
    <lineage>
        <taxon>Bacteria</taxon>
        <taxon>Bacillati</taxon>
        <taxon>Bacillota</taxon>
        <taxon>Clostridia</taxon>
        <taxon>Eubacteriales</taxon>
        <taxon>Eubacteriaceae</taxon>
        <taxon>Acetobacterium</taxon>
    </lineage>
</organism>
<evidence type="ECO:0008006" key="3">
    <source>
        <dbReference type="Google" id="ProtNLM"/>
    </source>
</evidence>
<dbReference type="Gene3D" id="3.40.50.150">
    <property type="entry name" value="Vaccinia Virus protein VP39"/>
    <property type="match status" value="1"/>
</dbReference>
<comment type="caution">
    <text evidence="1">The sequence shown here is derived from an EMBL/GenBank/DDBJ whole genome shotgun (WGS) entry which is preliminary data.</text>
</comment>
<dbReference type="InterPro" id="IPR029063">
    <property type="entry name" value="SAM-dependent_MTases_sf"/>
</dbReference>
<evidence type="ECO:0000313" key="1">
    <source>
        <dbReference type="EMBL" id="MBC3805024.1"/>
    </source>
</evidence>
<keyword evidence="2" id="KW-1185">Reference proteome</keyword>
<evidence type="ECO:0000313" key="2">
    <source>
        <dbReference type="Proteomes" id="UP000603234"/>
    </source>
</evidence>
<proteinExistence type="predicted"/>
<dbReference type="SUPFAM" id="SSF53335">
    <property type="entry name" value="S-adenosyl-L-methionine-dependent methyltransferases"/>
    <property type="match status" value="1"/>
</dbReference>
<gene>
    <name evidence="1" type="ORF">GH808_11335</name>
</gene>
<dbReference type="Proteomes" id="UP000603234">
    <property type="component" value="Unassembled WGS sequence"/>
</dbReference>
<dbReference type="EMBL" id="WJBC01000017">
    <property type="protein sequence ID" value="MBC3805024.1"/>
    <property type="molecule type" value="Genomic_DNA"/>
</dbReference>
<accession>A0ABR6WWL3</accession>
<name>A0ABR6WWL3_9FIRM</name>
<dbReference type="RefSeq" id="WP_186842907.1">
    <property type="nucleotide sequence ID" value="NZ_WJBC01000017.1"/>
</dbReference>